<dbReference type="InterPro" id="IPR017927">
    <property type="entry name" value="FAD-bd_FR_type"/>
</dbReference>
<evidence type="ECO:0000256" key="9">
    <source>
        <dbReference type="ARBA" id="ARBA00022857"/>
    </source>
</evidence>
<dbReference type="CDD" id="cd06184">
    <property type="entry name" value="flavohem_like_fad_nad_binding"/>
    <property type="match status" value="1"/>
</dbReference>
<dbReference type="InterPro" id="IPR008333">
    <property type="entry name" value="Cbr1-like_FAD-bd_dom"/>
</dbReference>
<dbReference type="Pfam" id="PF00970">
    <property type="entry name" value="FAD_binding_6"/>
    <property type="match status" value="1"/>
</dbReference>
<evidence type="ECO:0000256" key="10">
    <source>
        <dbReference type="ARBA" id="ARBA00023002"/>
    </source>
</evidence>
<reference evidence="16 17" key="1">
    <citation type="submission" date="2015-09" db="EMBL/GenBank/DDBJ databases">
        <authorList>
            <consortium name="Swine Surveillance"/>
        </authorList>
    </citation>
    <scope>NUCLEOTIDE SEQUENCE [LARGE SCALE GENOMIC DNA]</scope>
    <source>
        <strain evidence="16 17">CECT 7688</strain>
    </source>
</reference>
<evidence type="ECO:0000256" key="13">
    <source>
        <dbReference type="ARBA" id="ARBA00048649"/>
    </source>
</evidence>
<keyword evidence="9" id="KW-0521">NADP</keyword>
<dbReference type="PANTHER" id="PTHR42815">
    <property type="entry name" value="FAD-BINDING, PUTATIVE (AFU_ORTHOLOGUE AFUA_6G07600)-RELATED"/>
    <property type="match status" value="1"/>
</dbReference>
<keyword evidence="7" id="KW-0479">Metal-binding</keyword>
<dbReference type="InterPro" id="IPR039261">
    <property type="entry name" value="FNR_nucleotide-bd"/>
</dbReference>
<sequence>MSHVEMPFHTGELKAQQRAGAGNVAEWAAPYIRDHMPDQHRTFYQDQPFLVAASSDADGHIWTTIIEGQDGFIQSPDAQTLLLNAELSRHDPLAQSLSEHADIGVVGIELATRRRNRLSGRAKKTAQGLEVKIRQSFGNCPQYISARDWWRAPQNNEGAPHHTPHLNADQIARIAVADTLFIGSGQRGAQEHASNGFDASHRGGAPGFTRVVGPSHLRIPDYSGNNFFNTIGNILKNPKIGLLFVDFATGGLLHVTGRAKIDWSPDDTWGSDVLRIIDVRIDQVIDRPSALTLRWSEQPEQARQLMVTQKVDEAADITSFYLSTTDQDPLPPFKAGQHLPISVAIPSTGAKLRRTYSLSGKSGADQFRISVKREPNGLVSRHLHDVITVGDILEARLPSGDFIAPEGTTPLVLVSAGVGLTPMLSMLHDATNHATARPVWFVHGTRNGQHHALRQEVDRLITKAPQATKQIFYSAPSPLDQQGRDFDIKGRITAKHLLALNTGPQADYMLCGPVEFISKLTSDLKSAGIAEKHIHFETF</sequence>
<evidence type="ECO:0000256" key="2">
    <source>
        <dbReference type="ARBA" id="ARBA00001974"/>
    </source>
</evidence>
<keyword evidence="11" id="KW-0408">Iron</keyword>
<dbReference type="PRINTS" id="PR00409">
    <property type="entry name" value="PHDIOXRDTASE"/>
</dbReference>
<gene>
    <name evidence="16" type="primary">hmp_2</name>
    <name evidence="16" type="ORF">SHM7688_01566</name>
</gene>
<evidence type="ECO:0000256" key="6">
    <source>
        <dbReference type="ARBA" id="ARBA00022630"/>
    </source>
</evidence>
<keyword evidence="6" id="KW-0285">Flavoprotein</keyword>
<proteinExistence type="inferred from homology"/>
<keyword evidence="16" id="KW-0223">Dioxygenase</keyword>
<dbReference type="EC" id="1.14.12.17" evidence="4"/>
<evidence type="ECO:0000256" key="3">
    <source>
        <dbReference type="ARBA" id="ARBA00006401"/>
    </source>
</evidence>
<dbReference type="SUPFAM" id="SSF63380">
    <property type="entry name" value="Riboflavin synthase domain-like"/>
    <property type="match status" value="1"/>
</dbReference>
<comment type="catalytic activity">
    <reaction evidence="13">
        <text>2 nitric oxide + NADH + 2 O2 = 2 nitrate + NAD(+) + H(+)</text>
        <dbReference type="Rhea" id="RHEA:19469"/>
        <dbReference type="ChEBI" id="CHEBI:15378"/>
        <dbReference type="ChEBI" id="CHEBI:15379"/>
        <dbReference type="ChEBI" id="CHEBI:16480"/>
        <dbReference type="ChEBI" id="CHEBI:17632"/>
        <dbReference type="ChEBI" id="CHEBI:57540"/>
        <dbReference type="ChEBI" id="CHEBI:57945"/>
        <dbReference type="EC" id="1.14.12.17"/>
    </reaction>
</comment>
<organism evidence="16 17">
    <name type="scientific">Shimia marina</name>
    <dbReference type="NCBI Taxonomy" id="321267"/>
    <lineage>
        <taxon>Bacteria</taxon>
        <taxon>Pseudomonadati</taxon>
        <taxon>Pseudomonadota</taxon>
        <taxon>Alphaproteobacteria</taxon>
        <taxon>Rhodobacterales</taxon>
        <taxon>Roseobacteraceae</taxon>
    </lineage>
</organism>
<dbReference type="EMBL" id="CYPW01000013">
    <property type="protein sequence ID" value="CUH52126.1"/>
    <property type="molecule type" value="Genomic_DNA"/>
</dbReference>
<dbReference type="PROSITE" id="PS51384">
    <property type="entry name" value="FAD_FR"/>
    <property type="match status" value="1"/>
</dbReference>
<keyword evidence="5" id="KW-0349">Heme</keyword>
<comment type="cofactor">
    <cofactor evidence="2">
        <name>FAD</name>
        <dbReference type="ChEBI" id="CHEBI:57692"/>
    </cofactor>
</comment>
<dbReference type="GO" id="GO:0046872">
    <property type="term" value="F:metal ion binding"/>
    <property type="evidence" value="ECO:0007669"/>
    <property type="project" value="UniProtKB-KW"/>
</dbReference>
<dbReference type="RefSeq" id="WP_058239354.1">
    <property type="nucleotide sequence ID" value="NZ_CYPW01000013.1"/>
</dbReference>
<evidence type="ECO:0000256" key="5">
    <source>
        <dbReference type="ARBA" id="ARBA00022617"/>
    </source>
</evidence>
<evidence type="ECO:0000256" key="11">
    <source>
        <dbReference type="ARBA" id="ARBA00023004"/>
    </source>
</evidence>
<dbReference type="Pfam" id="PF00175">
    <property type="entry name" value="NAD_binding_1"/>
    <property type="match status" value="1"/>
</dbReference>
<dbReference type="InterPro" id="IPR001433">
    <property type="entry name" value="OxRdtase_FAD/NAD-bd"/>
</dbReference>
<dbReference type="Gene3D" id="2.30.110.10">
    <property type="entry name" value="Electron Transport, Fmn-binding Protein, Chain A"/>
    <property type="match status" value="1"/>
</dbReference>
<name>A0A0P1EP89_9RHOB</name>
<keyword evidence="17" id="KW-1185">Reference proteome</keyword>
<evidence type="ECO:0000313" key="17">
    <source>
        <dbReference type="Proteomes" id="UP000054823"/>
    </source>
</evidence>
<dbReference type="SUPFAM" id="SSF50475">
    <property type="entry name" value="FMN-binding split barrel"/>
    <property type="match status" value="1"/>
</dbReference>
<dbReference type="Gene3D" id="3.40.50.80">
    <property type="entry name" value="Nucleotide-binding domain of ferredoxin-NADP reductase (FNR) module"/>
    <property type="match status" value="1"/>
</dbReference>
<comment type="similarity">
    <text evidence="3">In the C-terminal section; belongs to the flavoprotein pyridine nucleotide cytochrome reductase family.</text>
</comment>
<feature type="domain" description="FAD-binding FR-type" evidence="15">
    <location>
        <begin position="300"/>
        <end position="405"/>
    </location>
</feature>
<comment type="cofactor">
    <cofactor evidence="1">
        <name>heme b</name>
        <dbReference type="ChEBI" id="CHEBI:60344"/>
    </cofactor>
</comment>
<dbReference type="OrthoDB" id="9786134at2"/>
<dbReference type="SUPFAM" id="SSF52343">
    <property type="entry name" value="Ferredoxin reductase-like, C-terminal NADP-linked domain"/>
    <property type="match status" value="1"/>
</dbReference>
<dbReference type="PANTHER" id="PTHR42815:SF2">
    <property type="entry name" value="FAD-BINDING, PUTATIVE (AFU_ORTHOLOGUE AFUA_6G07600)-RELATED"/>
    <property type="match status" value="1"/>
</dbReference>
<dbReference type="Gene3D" id="2.40.30.10">
    <property type="entry name" value="Translation factors"/>
    <property type="match status" value="1"/>
</dbReference>
<evidence type="ECO:0000256" key="14">
    <source>
        <dbReference type="ARBA" id="ARBA00049433"/>
    </source>
</evidence>
<protein>
    <recommendedName>
        <fullName evidence="4">nitric oxide dioxygenase</fullName>
        <ecNumber evidence="4">1.14.12.17</ecNumber>
    </recommendedName>
</protein>
<dbReference type="STRING" id="321267.SHM7688_01566"/>
<evidence type="ECO:0000256" key="4">
    <source>
        <dbReference type="ARBA" id="ARBA00012229"/>
    </source>
</evidence>
<keyword evidence="12" id="KW-0520">NAD</keyword>
<evidence type="ECO:0000256" key="8">
    <source>
        <dbReference type="ARBA" id="ARBA00022827"/>
    </source>
</evidence>
<comment type="catalytic activity">
    <reaction evidence="14">
        <text>2 nitric oxide + NADPH + 2 O2 = 2 nitrate + NADP(+) + H(+)</text>
        <dbReference type="Rhea" id="RHEA:19465"/>
        <dbReference type="ChEBI" id="CHEBI:15378"/>
        <dbReference type="ChEBI" id="CHEBI:15379"/>
        <dbReference type="ChEBI" id="CHEBI:16480"/>
        <dbReference type="ChEBI" id="CHEBI:17632"/>
        <dbReference type="ChEBI" id="CHEBI:57783"/>
        <dbReference type="ChEBI" id="CHEBI:58349"/>
        <dbReference type="EC" id="1.14.12.17"/>
    </reaction>
</comment>
<evidence type="ECO:0000256" key="12">
    <source>
        <dbReference type="ARBA" id="ARBA00023027"/>
    </source>
</evidence>
<dbReference type="InterPro" id="IPR012349">
    <property type="entry name" value="Split_barrel_FMN-bd"/>
</dbReference>
<dbReference type="AlphaFoldDB" id="A0A0P1EP89"/>
<keyword evidence="8" id="KW-0274">FAD</keyword>
<accession>A0A0P1EP89</accession>
<evidence type="ECO:0000256" key="7">
    <source>
        <dbReference type="ARBA" id="ARBA00022723"/>
    </source>
</evidence>
<evidence type="ECO:0000259" key="15">
    <source>
        <dbReference type="PROSITE" id="PS51384"/>
    </source>
</evidence>
<dbReference type="Proteomes" id="UP000054823">
    <property type="component" value="Unassembled WGS sequence"/>
</dbReference>
<evidence type="ECO:0000256" key="1">
    <source>
        <dbReference type="ARBA" id="ARBA00001970"/>
    </source>
</evidence>
<evidence type="ECO:0000313" key="16">
    <source>
        <dbReference type="EMBL" id="CUH52126.1"/>
    </source>
</evidence>
<dbReference type="GO" id="GO:0008941">
    <property type="term" value="F:nitric oxide dioxygenase NAD(P)H activity"/>
    <property type="evidence" value="ECO:0007669"/>
    <property type="project" value="UniProtKB-EC"/>
</dbReference>
<dbReference type="InterPro" id="IPR017938">
    <property type="entry name" value="Riboflavin_synthase-like_b-brl"/>
</dbReference>
<dbReference type="FunFam" id="3.40.50.80:FF:000010">
    <property type="entry name" value="Flavohemoprotein"/>
    <property type="match status" value="1"/>
</dbReference>
<keyword evidence="10 16" id="KW-0560">Oxidoreductase</keyword>